<sequence>MWWILAAAAAVALCHWLLKRPHKYWIEKGVKQGRPIFLFGDSWEQLSQKQSHPEMVQMVYNMCPNTRYSGFYQAFLPTLLVKDPDLIKQITVKDFDHFVDHQRFVPEDSDPLWSNNLFALNGKRWREMRATLSPAFTSSKMKYMFSLISQSGEQFVNYFLKKNEDVITVEMKDTFTRFANDVIANTAFGVECDSLVDRDNEFYLMGKEATDFGNFWKILKFVLYAVTPKLADIFKVRFFSKEVSDFFTNVVTTNIRSREKHGVVRPDMIHLLLEARKNGLKHEDSHPIQDTGFATVEEHDFTKNAKKIEREITDQDIASQALIFFFAGFDTVSSLMSLMSYELAINPDVQDKLLQEVDDTFEACGGKITYEGLLGMKYMDMVVSESLRKWPNAVATDRMCTKPYTIQPKHPDEKPVHVEKENCIWIPVFAIHRDPKYYPEPERFDPERFSDENKANIKPYTYLPFGIGPRNCIGSRFALLETKILFFYILSHFRIVTIEKTPIPLALCKKQFNLNAKDGYWLGLKRRNLRTK</sequence>
<evidence type="ECO:0000256" key="4">
    <source>
        <dbReference type="ARBA" id="ARBA00010617"/>
    </source>
</evidence>
<keyword evidence="12" id="KW-0472">Membrane</keyword>
<dbReference type="InterPro" id="IPR002401">
    <property type="entry name" value="Cyt_P450_E_grp-I"/>
</dbReference>
<evidence type="ECO:0000256" key="12">
    <source>
        <dbReference type="ARBA" id="ARBA00023136"/>
    </source>
</evidence>
<dbReference type="GO" id="GO:0020037">
    <property type="term" value="F:heme binding"/>
    <property type="evidence" value="ECO:0007669"/>
    <property type="project" value="InterPro"/>
</dbReference>
<feature type="binding site" description="axial binding residue" evidence="13">
    <location>
        <position position="472"/>
    </location>
    <ligand>
        <name>heme</name>
        <dbReference type="ChEBI" id="CHEBI:30413"/>
    </ligand>
    <ligandPart>
        <name>Fe</name>
        <dbReference type="ChEBI" id="CHEBI:18248"/>
    </ligandPart>
</feature>
<evidence type="ECO:0000256" key="1">
    <source>
        <dbReference type="ARBA" id="ARBA00001971"/>
    </source>
</evidence>
<keyword evidence="8" id="KW-0492">Microsome</keyword>
<keyword evidence="11 14" id="KW-0503">Monooxygenase</keyword>
<dbReference type="InterPro" id="IPR017972">
    <property type="entry name" value="Cyt_P450_CS"/>
</dbReference>
<dbReference type="InterPro" id="IPR001128">
    <property type="entry name" value="Cyt_P450"/>
</dbReference>
<dbReference type="GO" id="GO:0005789">
    <property type="term" value="C:endoplasmic reticulum membrane"/>
    <property type="evidence" value="ECO:0007669"/>
    <property type="project" value="UniProtKB-SubCell"/>
</dbReference>
<dbReference type="PROSITE" id="PS00086">
    <property type="entry name" value="CYTOCHROME_P450"/>
    <property type="match status" value="1"/>
</dbReference>
<comment type="cofactor">
    <cofactor evidence="1 13">
        <name>heme</name>
        <dbReference type="ChEBI" id="CHEBI:30413"/>
    </cofactor>
</comment>
<dbReference type="PRINTS" id="PR00385">
    <property type="entry name" value="P450"/>
</dbReference>
<dbReference type="Pfam" id="PF00067">
    <property type="entry name" value="p450"/>
    <property type="match status" value="1"/>
</dbReference>
<proteinExistence type="inferred from homology"/>
<evidence type="ECO:0000313" key="16">
    <source>
        <dbReference type="Proteomes" id="UP001168821"/>
    </source>
</evidence>
<dbReference type="Proteomes" id="UP001168821">
    <property type="component" value="Unassembled WGS sequence"/>
</dbReference>
<dbReference type="InterPro" id="IPR036396">
    <property type="entry name" value="Cyt_P450_sf"/>
</dbReference>
<evidence type="ECO:0000256" key="11">
    <source>
        <dbReference type="ARBA" id="ARBA00023033"/>
    </source>
</evidence>
<keyword evidence="5 13" id="KW-0349">Heme</keyword>
<comment type="caution">
    <text evidence="15">The sequence shown here is derived from an EMBL/GenBank/DDBJ whole genome shotgun (WGS) entry which is preliminary data.</text>
</comment>
<evidence type="ECO:0000256" key="8">
    <source>
        <dbReference type="ARBA" id="ARBA00022848"/>
    </source>
</evidence>
<dbReference type="PANTHER" id="PTHR24292:SF54">
    <property type="entry name" value="CYP9F3-RELATED"/>
    <property type="match status" value="1"/>
</dbReference>
<dbReference type="GO" id="GO:0005506">
    <property type="term" value="F:iron ion binding"/>
    <property type="evidence" value="ECO:0007669"/>
    <property type="project" value="InterPro"/>
</dbReference>
<dbReference type="CDD" id="cd11056">
    <property type="entry name" value="CYP6-like"/>
    <property type="match status" value="1"/>
</dbReference>
<evidence type="ECO:0000256" key="9">
    <source>
        <dbReference type="ARBA" id="ARBA00023002"/>
    </source>
</evidence>
<evidence type="ECO:0008006" key="17">
    <source>
        <dbReference type="Google" id="ProtNLM"/>
    </source>
</evidence>
<name>A0AA38HXN5_9CUCU</name>
<reference evidence="15" key="1">
    <citation type="journal article" date="2023" name="G3 (Bethesda)">
        <title>Whole genome assemblies of Zophobas morio and Tenebrio molitor.</title>
        <authorList>
            <person name="Kaur S."/>
            <person name="Stinson S.A."/>
            <person name="diCenzo G.C."/>
        </authorList>
    </citation>
    <scope>NUCLEOTIDE SEQUENCE</scope>
    <source>
        <strain evidence="15">QUZm001</strain>
    </source>
</reference>
<evidence type="ECO:0000256" key="6">
    <source>
        <dbReference type="ARBA" id="ARBA00022723"/>
    </source>
</evidence>
<evidence type="ECO:0000256" key="10">
    <source>
        <dbReference type="ARBA" id="ARBA00023004"/>
    </source>
</evidence>
<comment type="similarity">
    <text evidence="4 14">Belongs to the cytochrome P450 family.</text>
</comment>
<dbReference type="Gene3D" id="1.10.630.10">
    <property type="entry name" value="Cytochrome P450"/>
    <property type="match status" value="1"/>
</dbReference>
<evidence type="ECO:0000256" key="14">
    <source>
        <dbReference type="RuleBase" id="RU000461"/>
    </source>
</evidence>
<evidence type="ECO:0000313" key="15">
    <source>
        <dbReference type="EMBL" id="KAJ3645274.1"/>
    </source>
</evidence>
<keyword evidence="9 14" id="KW-0560">Oxidoreductase</keyword>
<dbReference type="SUPFAM" id="SSF48264">
    <property type="entry name" value="Cytochrome P450"/>
    <property type="match status" value="1"/>
</dbReference>
<dbReference type="InterPro" id="IPR050476">
    <property type="entry name" value="Insect_CytP450_Detox"/>
</dbReference>
<gene>
    <name evidence="15" type="ORF">Zmor_022941</name>
</gene>
<dbReference type="FunFam" id="1.10.630.10:FF:000042">
    <property type="entry name" value="Cytochrome P450"/>
    <property type="match status" value="1"/>
</dbReference>
<organism evidence="15 16">
    <name type="scientific">Zophobas morio</name>
    <dbReference type="NCBI Taxonomy" id="2755281"/>
    <lineage>
        <taxon>Eukaryota</taxon>
        <taxon>Metazoa</taxon>
        <taxon>Ecdysozoa</taxon>
        <taxon>Arthropoda</taxon>
        <taxon>Hexapoda</taxon>
        <taxon>Insecta</taxon>
        <taxon>Pterygota</taxon>
        <taxon>Neoptera</taxon>
        <taxon>Endopterygota</taxon>
        <taxon>Coleoptera</taxon>
        <taxon>Polyphaga</taxon>
        <taxon>Cucujiformia</taxon>
        <taxon>Tenebrionidae</taxon>
        <taxon>Zophobas</taxon>
    </lineage>
</organism>
<comment type="subcellular location">
    <subcellularLocation>
        <location evidence="3">Endoplasmic reticulum membrane</location>
        <topology evidence="3">Peripheral membrane protein</topology>
    </subcellularLocation>
    <subcellularLocation>
        <location evidence="2">Microsome membrane</location>
        <topology evidence="2">Peripheral membrane protein</topology>
    </subcellularLocation>
</comment>
<dbReference type="PRINTS" id="PR00463">
    <property type="entry name" value="EP450I"/>
</dbReference>
<dbReference type="GO" id="GO:0004497">
    <property type="term" value="F:monooxygenase activity"/>
    <property type="evidence" value="ECO:0007669"/>
    <property type="project" value="UniProtKB-KW"/>
</dbReference>
<dbReference type="EMBL" id="JALNTZ010000007">
    <property type="protein sequence ID" value="KAJ3645274.1"/>
    <property type="molecule type" value="Genomic_DNA"/>
</dbReference>
<evidence type="ECO:0000256" key="7">
    <source>
        <dbReference type="ARBA" id="ARBA00022824"/>
    </source>
</evidence>
<dbReference type="PANTHER" id="PTHR24292">
    <property type="entry name" value="CYTOCHROME P450"/>
    <property type="match status" value="1"/>
</dbReference>
<evidence type="ECO:0000256" key="5">
    <source>
        <dbReference type="ARBA" id="ARBA00022617"/>
    </source>
</evidence>
<evidence type="ECO:0000256" key="2">
    <source>
        <dbReference type="ARBA" id="ARBA00004174"/>
    </source>
</evidence>
<dbReference type="GO" id="GO:0016705">
    <property type="term" value="F:oxidoreductase activity, acting on paired donors, with incorporation or reduction of molecular oxygen"/>
    <property type="evidence" value="ECO:0007669"/>
    <property type="project" value="InterPro"/>
</dbReference>
<evidence type="ECO:0000256" key="3">
    <source>
        <dbReference type="ARBA" id="ARBA00004406"/>
    </source>
</evidence>
<keyword evidence="7" id="KW-0256">Endoplasmic reticulum</keyword>
<keyword evidence="6 13" id="KW-0479">Metal-binding</keyword>
<accession>A0AA38HXN5</accession>
<keyword evidence="10 13" id="KW-0408">Iron</keyword>
<protein>
    <recommendedName>
        <fullName evidence="17">Cytochrome P450 9e2</fullName>
    </recommendedName>
</protein>
<keyword evidence="16" id="KW-1185">Reference proteome</keyword>
<dbReference type="AlphaFoldDB" id="A0AA38HXN5"/>
<evidence type="ECO:0000256" key="13">
    <source>
        <dbReference type="PIRSR" id="PIRSR602401-1"/>
    </source>
</evidence>